<name>A0A834IDC1_RHYFE</name>
<proteinExistence type="predicted"/>
<accession>A0A834IDC1</accession>
<dbReference type="GO" id="GO:0005829">
    <property type="term" value="C:cytosol"/>
    <property type="evidence" value="ECO:0007669"/>
    <property type="project" value="TreeGrafter"/>
</dbReference>
<feature type="domain" description="UDENN FLCN/SMCR8-type" evidence="1">
    <location>
        <begin position="44"/>
        <end position="381"/>
    </location>
</feature>
<dbReference type="OrthoDB" id="5599713at2759"/>
<sequence length="381" mass="43532">MDGILAIGHFCETHGPCIILCTQRCKEEPQQFPHNLIVPVCEACQSLDLEQAVVSKDENVCYVTTRTPLQQDLAFLLRQAVVRSLSCEETSRDSGTLYFGDNERGHVISHAFTVQDSLARGFQRKYCILMLMRDRIHLLNCWPFLTKHIANIAKDLQDKSAIVNNNEQMHKSQRALRQAQSSPICTGRSLSHLTGEAAIFAHIHLWFVWLLSVETVVEKPNDAPELPVHCNSTFNLRTIYKKMQQDTFQRVCYCYLIGIRVESECEEIEKNFQQILPKKFVLPKTGDICKVSKVDELYQATWHGTLPQKLPSLLVLIECALKDENLPSKALEPHITSLVMQWYNIACTLCWSPDNNSDLIKCLGVQKQDMPLLSYWIPQCK</sequence>
<dbReference type="EMBL" id="JAACXV010013904">
    <property type="protein sequence ID" value="KAF7271752.1"/>
    <property type="molecule type" value="Genomic_DNA"/>
</dbReference>
<keyword evidence="3" id="KW-1185">Reference proteome</keyword>
<gene>
    <name evidence="2" type="ORF">GWI33_015409</name>
</gene>
<dbReference type="PANTHER" id="PTHR31441">
    <property type="entry name" value="FOLLICULIN FAMILY MEMBER"/>
    <property type="match status" value="1"/>
</dbReference>
<dbReference type="GO" id="GO:0005096">
    <property type="term" value="F:GTPase activator activity"/>
    <property type="evidence" value="ECO:0007669"/>
    <property type="project" value="InterPro"/>
</dbReference>
<dbReference type="Pfam" id="PF11704">
    <property type="entry name" value="Folliculin"/>
    <property type="match status" value="1"/>
</dbReference>
<dbReference type="InterPro" id="IPR037520">
    <property type="entry name" value="Folliculin/SMCR8_longin"/>
</dbReference>
<evidence type="ECO:0000313" key="2">
    <source>
        <dbReference type="EMBL" id="KAF7271752.1"/>
    </source>
</evidence>
<dbReference type="PANTHER" id="PTHR31441:SF2">
    <property type="entry name" value="FOLLICULIN"/>
    <property type="match status" value="1"/>
</dbReference>
<organism evidence="2 3">
    <name type="scientific">Rhynchophorus ferrugineus</name>
    <name type="common">Red palm weevil</name>
    <name type="synonym">Curculio ferrugineus</name>
    <dbReference type="NCBI Taxonomy" id="354439"/>
    <lineage>
        <taxon>Eukaryota</taxon>
        <taxon>Metazoa</taxon>
        <taxon>Ecdysozoa</taxon>
        <taxon>Arthropoda</taxon>
        <taxon>Hexapoda</taxon>
        <taxon>Insecta</taxon>
        <taxon>Pterygota</taxon>
        <taxon>Neoptera</taxon>
        <taxon>Endopterygota</taxon>
        <taxon>Coleoptera</taxon>
        <taxon>Polyphaga</taxon>
        <taxon>Cucujiformia</taxon>
        <taxon>Curculionidae</taxon>
        <taxon>Dryophthorinae</taxon>
        <taxon>Rhynchophorus</taxon>
    </lineage>
</organism>
<evidence type="ECO:0000313" key="3">
    <source>
        <dbReference type="Proteomes" id="UP000625711"/>
    </source>
</evidence>
<dbReference type="InterPro" id="IPR021713">
    <property type="entry name" value="Folliculin"/>
</dbReference>
<dbReference type="InterPro" id="IPR037521">
    <property type="entry name" value="FLCN/SMCR8_DENN"/>
</dbReference>
<dbReference type="GO" id="GO:0000122">
    <property type="term" value="P:negative regulation of transcription by RNA polymerase II"/>
    <property type="evidence" value="ECO:0007669"/>
    <property type="project" value="TreeGrafter"/>
</dbReference>
<dbReference type="PROSITE" id="PS51834">
    <property type="entry name" value="DENN_FLCN_SMCR8"/>
    <property type="match status" value="1"/>
</dbReference>
<evidence type="ECO:0000259" key="1">
    <source>
        <dbReference type="PROSITE" id="PS51834"/>
    </source>
</evidence>
<comment type="caution">
    <text evidence="2">The sequence shown here is derived from an EMBL/GenBank/DDBJ whole genome shotgun (WGS) entry which is preliminary data.</text>
</comment>
<dbReference type="GO" id="GO:1904263">
    <property type="term" value="P:positive regulation of TORC1 signaling"/>
    <property type="evidence" value="ECO:0007669"/>
    <property type="project" value="TreeGrafter"/>
</dbReference>
<dbReference type="AlphaFoldDB" id="A0A834IDC1"/>
<dbReference type="Proteomes" id="UP000625711">
    <property type="component" value="Unassembled WGS sequence"/>
</dbReference>
<protein>
    <recommendedName>
        <fullName evidence="1">UDENN FLCN/SMCR8-type domain-containing protein</fullName>
    </recommendedName>
</protein>
<reference evidence="2" key="1">
    <citation type="submission" date="2020-08" db="EMBL/GenBank/DDBJ databases">
        <title>Genome sequencing and assembly of the red palm weevil Rhynchophorus ferrugineus.</title>
        <authorList>
            <person name="Dias G.B."/>
            <person name="Bergman C.M."/>
            <person name="Manee M."/>
        </authorList>
    </citation>
    <scope>NUCLEOTIDE SEQUENCE</scope>
    <source>
        <strain evidence="2">AA-2017</strain>
        <tissue evidence="2">Whole larva</tissue>
    </source>
</reference>